<dbReference type="GO" id="GO:0004180">
    <property type="term" value="F:carboxypeptidase activity"/>
    <property type="evidence" value="ECO:0007669"/>
    <property type="project" value="UniProtKB-ARBA"/>
</dbReference>
<dbReference type="Gene3D" id="2.40.440.10">
    <property type="entry name" value="L,D-transpeptidase catalytic domain-like"/>
    <property type="match status" value="1"/>
</dbReference>
<dbReference type="GO" id="GO:0071555">
    <property type="term" value="P:cell wall organization"/>
    <property type="evidence" value="ECO:0007669"/>
    <property type="project" value="UniProtKB-UniRule"/>
</dbReference>
<dbReference type="InParanoid" id="A0A5Q0BPU9"/>
<keyword evidence="4 7" id="KW-0133">Cell shape</keyword>
<feature type="domain" description="L,D-TPase catalytic" evidence="9">
    <location>
        <begin position="25"/>
        <end position="182"/>
    </location>
</feature>
<dbReference type="PANTHER" id="PTHR36699:SF1">
    <property type="entry name" value="L,D-TRANSPEPTIDASE YAFK-RELATED"/>
    <property type="match status" value="1"/>
</dbReference>
<dbReference type="AlphaFoldDB" id="A0A5Q0BPU9"/>
<dbReference type="OrthoDB" id="9809748at2"/>
<reference evidence="10 11" key="1">
    <citation type="submission" date="2019-09" db="EMBL/GenBank/DDBJ databases">
        <title>Ecophysiology of the spiral-shaped methanotroph Methylospira mobilis as revealed by the complete genome sequence.</title>
        <authorList>
            <person name="Oshkin I.Y."/>
            <person name="Dedysh S.N."/>
            <person name="Miroshnikov K."/>
            <person name="Danilova O.V."/>
            <person name="Hakobyan A."/>
            <person name="Liesack W."/>
        </authorList>
    </citation>
    <scope>NUCLEOTIDE SEQUENCE [LARGE SCALE GENOMIC DNA]</scope>
    <source>
        <strain evidence="10 11">Shm1</strain>
    </source>
</reference>
<evidence type="ECO:0000256" key="6">
    <source>
        <dbReference type="ARBA" id="ARBA00023316"/>
    </source>
</evidence>
<protein>
    <submittedName>
        <fullName evidence="10">L,D-transpeptidase</fullName>
    </submittedName>
</protein>
<dbReference type="EMBL" id="CP044205">
    <property type="protein sequence ID" value="QFY44107.1"/>
    <property type="molecule type" value="Genomic_DNA"/>
</dbReference>
<evidence type="ECO:0000259" key="9">
    <source>
        <dbReference type="PROSITE" id="PS52029"/>
    </source>
</evidence>
<dbReference type="CDD" id="cd16913">
    <property type="entry name" value="YkuD_like"/>
    <property type="match status" value="1"/>
</dbReference>
<dbReference type="RefSeq" id="WP_153250075.1">
    <property type="nucleotide sequence ID" value="NZ_CP044205.1"/>
</dbReference>
<keyword evidence="8" id="KW-0732">Signal</keyword>
<evidence type="ECO:0000256" key="2">
    <source>
        <dbReference type="ARBA" id="ARBA00005992"/>
    </source>
</evidence>
<accession>A0A5Q0BPU9</accession>
<name>A0A5Q0BPU9_9GAMM</name>
<evidence type="ECO:0000256" key="1">
    <source>
        <dbReference type="ARBA" id="ARBA00004752"/>
    </source>
</evidence>
<dbReference type="SUPFAM" id="SSF141523">
    <property type="entry name" value="L,D-transpeptidase catalytic domain-like"/>
    <property type="match status" value="1"/>
</dbReference>
<keyword evidence="3" id="KW-0808">Transferase</keyword>
<evidence type="ECO:0000313" key="11">
    <source>
        <dbReference type="Proteomes" id="UP000325755"/>
    </source>
</evidence>
<dbReference type="Proteomes" id="UP000325755">
    <property type="component" value="Chromosome"/>
</dbReference>
<feature type="chain" id="PRO_5024826243" evidence="8">
    <location>
        <begin position="21"/>
        <end position="182"/>
    </location>
</feature>
<keyword evidence="5 7" id="KW-0573">Peptidoglycan synthesis</keyword>
<feature type="active site" description="Nucleophile" evidence="7">
    <location>
        <position position="158"/>
    </location>
</feature>
<feature type="signal peptide" evidence="8">
    <location>
        <begin position="1"/>
        <end position="20"/>
    </location>
</feature>
<evidence type="ECO:0000256" key="8">
    <source>
        <dbReference type="SAM" id="SignalP"/>
    </source>
</evidence>
<dbReference type="GO" id="GO:0009252">
    <property type="term" value="P:peptidoglycan biosynthetic process"/>
    <property type="evidence" value="ECO:0007669"/>
    <property type="project" value="UniProtKB-UniPathway"/>
</dbReference>
<keyword evidence="11" id="KW-1185">Reference proteome</keyword>
<keyword evidence="6 7" id="KW-0961">Cell wall biogenesis/degradation</keyword>
<gene>
    <name evidence="10" type="ORF">F6R98_16935</name>
</gene>
<dbReference type="PANTHER" id="PTHR36699">
    <property type="entry name" value="LD-TRANSPEPTIDASE"/>
    <property type="match status" value="1"/>
</dbReference>
<dbReference type="InterPro" id="IPR005490">
    <property type="entry name" value="LD_TPept_cat_dom"/>
</dbReference>
<dbReference type="PROSITE" id="PS52029">
    <property type="entry name" value="LD_TPASE"/>
    <property type="match status" value="1"/>
</dbReference>
<dbReference type="InterPro" id="IPR038063">
    <property type="entry name" value="Transpep_catalytic_dom"/>
</dbReference>
<dbReference type="KEGG" id="mmob:F6R98_16935"/>
<evidence type="ECO:0000256" key="4">
    <source>
        <dbReference type="ARBA" id="ARBA00022960"/>
    </source>
</evidence>
<dbReference type="GO" id="GO:0008360">
    <property type="term" value="P:regulation of cell shape"/>
    <property type="evidence" value="ECO:0007669"/>
    <property type="project" value="UniProtKB-UniRule"/>
</dbReference>
<dbReference type="GO" id="GO:0016740">
    <property type="term" value="F:transferase activity"/>
    <property type="evidence" value="ECO:0007669"/>
    <property type="project" value="UniProtKB-KW"/>
</dbReference>
<evidence type="ECO:0000313" key="10">
    <source>
        <dbReference type="EMBL" id="QFY44107.1"/>
    </source>
</evidence>
<comment type="pathway">
    <text evidence="1 7">Cell wall biogenesis; peptidoglycan biosynthesis.</text>
</comment>
<organism evidence="10 11">
    <name type="scientific">Candidatus Methylospira mobilis</name>
    <dbReference type="NCBI Taxonomy" id="1808979"/>
    <lineage>
        <taxon>Bacteria</taxon>
        <taxon>Pseudomonadati</taxon>
        <taxon>Pseudomonadota</taxon>
        <taxon>Gammaproteobacteria</taxon>
        <taxon>Methylococcales</taxon>
        <taxon>Methylococcaceae</taxon>
        <taxon>Candidatus Methylospira</taxon>
    </lineage>
</organism>
<sequence length="182" mass="20518">MRVSFFIFMLSILPASVSHADAEEPWLLVETENRVLKVMNGERVLEVFNKIAIGSRGADWEKHRNDKKTPLGEYRIGWVNENSRYHRFFGLTYPNKDNAKRAYLAGVLGESSLRAILRAEVAEDVPPQNTALGGQIGIHGVGKANPMIHDEFDWTSGCIAMTDEQIDRLTPWIKKGTPVVIR</sequence>
<evidence type="ECO:0000256" key="3">
    <source>
        <dbReference type="ARBA" id="ARBA00022679"/>
    </source>
</evidence>
<feature type="active site" description="Proton donor/acceptor" evidence="7">
    <location>
        <position position="139"/>
    </location>
</feature>
<comment type="similarity">
    <text evidence="2">Belongs to the YkuD family.</text>
</comment>
<evidence type="ECO:0000256" key="5">
    <source>
        <dbReference type="ARBA" id="ARBA00022984"/>
    </source>
</evidence>
<proteinExistence type="inferred from homology"/>
<evidence type="ECO:0000256" key="7">
    <source>
        <dbReference type="PROSITE-ProRule" id="PRU01373"/>
    </source>
</evidence>
<dbReference type="Pfam" id="PF03734">
    <property type="entry name" value="YkuD"/>
    <property type="match status" value="1"/>
</dbReference>
<dbReference type="UniPathway" id="UPA00219"/>